<dbReference type="Pfam" id="PF20178">
    <property type="entry name" value="ToxA_N"/>
    <property type="match status" value="2"/>
</dbReference>
<proteinExistence type="predicted"/>
<evidence type="ECO:0000313" key="3">
    <source>
        <dbReference type="EMBL" id="TFY87440.1"/>
    </source>
</evidence>
<protein>
    <recommendedName>
        <fullName evidence="2">Dermonecrotic toxin N-terminal domain-containing protein</fullName>
    </recommendedName>
</protein>
<dbReference type="InterPro" id="IPR046673">
    <property type="entry name" value="ToxA_N"/>
</dbReference>
<reference evidence="3 4" key="1">
    <citation type="journal article" date="2019" name="Syst. Appl. Microbiol.">
        <title>New species of pathogenic Pseudomonas isolated from citrus in Tunisia: Proposal of Pseudomonas kairouanensis sp. nov. and Pseudomonas nabeulensis sp. nov.</title>
        <authorList>
            <person name="Oueslati M."/>
            <person name="Mulet M."/>
            <person name="Gomila M."/>
            <person name="Berge O."/>
            <person name="Hajlaoui M.R."/>
            <person name="Lalucat J."/>
            <person name="Sadfi-Zouaoui N."/>
            <person name="Garcia-Valdes E."/>
        </authorList>
    </citation>
    <scope>NUCLEOTIDE SEQUENCE [LARGE SCALE GENOMIC DNA]</scope>
    <source>
        <strain evidence="3 4">E10B</strain>
    </source>
</reference>
<organism evidence="3 4">
    <name type="scientific">Pseudomonas nabeulensis</name>
    <dbReference type="NCBI Taxonomy" id="2293833"/>
    <lineage>
        <taxon>Bacteria</taxon>
        <taxon>Pseudomonadati</taxon>
        <taxon>Pseudomonadota</taxon>
        <taxon>Gammaproteobacteria</taxon>
        <taxon>Pseudomonadales</taxon>
        <taxon>Pseudomonadaceae</taxon>
        <taxon>Pseudomonas</taxon>
    </lineage>
</organism>
<feature type="region of interest" description="Disordered" evidence="1">
    <location>
        <begin position="1316"/>
        <end position="1347"/>
    </location>
</feature>
<comment type="caution">
    <text evidence="3">The sequence shown here is derived from an EMBL/GenBank/DDBJ whole genome shotgun (WGS) entry which is preliminary data.</text>
</comment>
<dbReference type="RefSeq" id="WP_135310748.1">
    <property type="nucleotide sequence ID" value="NZ_QUZT01000070.1"/>
</dbReference>
<dbReference type="EMBL" id="QUZT01000070">
    <property type="protein sequence ID" value="TFY87440.1"/>
    <property type="molecule type" value="Genomic_DNA"/>
</dbReference>
<evidence type="ECO:0000259" key="2">
    <source>
        <dbReference type="Pfam" id="PF20178"/>
    </source>
</evidence>
<feature type="domain" description="Dermonecrotic toxin N-terminal" evidence="2">
    <location>
        <begin position="748"/>
        <end position="1007"/>
    </location>
</feature>
<accession>A0A4Z0AM11</accession>
<evidence type="ECO:0000256" key="1">
    <source>
        <dbReference type="SAM" id="MobiDB-lite"/>
    </source>
</evidence>
<gene>
    <name evidence="3" type="ORF">DYL61_26200</name>
</gene>
<feature type="compositionally biased region" description="Low complexity" evidence="1">
    <location>
        <begin position="1331"/>
        <end position="1346"/>
    </location>
</feature>
<evidence type="ECO:0000313" key="4">
    <source>
        <dbReference type="Proteomes" id="UP000297734"/>
    </source>
</evidence>
<feature type="domain" description="Dermonecrotic toxin N-terminal" evidence="2">
    <location>
        <begin position="65"/>
        <end position="272"/>
    </location>
</feature>
<sequence length="1711" mass="190960">MPTDIPESVQAQLTRRLNAVAQPSRFINQLHAAELRCAESVKILKSLINRAPTVLRVIRAALREAFAHDPDDLLFTEPLPPRAAQQVHSLTERALALLSDPFVAANTNQFTVLSLRGESTGRLPFTAREALERVRGLDLLGRLERAVSGYWQQLAHGSWLTRRERWVEQYKRAFAEKAFLAFEQDQLSAPAFALLQQVIDAPSAELRTTAGGAWTDVQVADVVWPRIGQTVLPIPGGLHVYRHGDARQVIYLPGLAQAFYEFRSLERLRCDLPALIGGELFNLLWQCLPLRRRHEVCDGIQPGVLAQVGRRLNGDALRHSALAVVEGQWDNELACALSINHQSVNAPGQTTTAKVELGRFMRVIEQGRKQLTSGSELSAALDWLLDWDHRRRAHEITFSSLASGLALKTRERTLKRWEKGLVTLLDVTAPALETEAYRLLIGLERQWRTHVQALRDYLQVPDEQLFQTAFWMERPTGTRTRATLLLTEQHQALMYEARLQQRVKLIAEAPLRRVFEVLDTPLAAARGDSDTRVLRVALVGADEARYPLMGAFVVTSARAFEHPRETQPVVLVVTGQHGGLSAFTRLQALSEGLLASLRAPDGSSLWQCIGREHRHAARLALKSGVRFDYTPMLGNVLHDSFKELITHYIGLYQRLGHHKRLFSEVSDPTLARQWLATELRQHLQVATQDGRERAMANVQWVRLAFESVPKLPAWLATATAARRKEYRRLQTRYLVNALALEERLWQILPSLDQFARELLIGKLTTDGLYDGLDIDTPFIEFPDDVAKYVCGWSSQCVVGDRHVKTVVSSQRTQYSLLQLALHNLDAQAPWTEWRLNRATYLVPEWKARLNPRYLITTLSELDIGGRYDGLIKKAFYPTLTDSGLTRRAVRQRARLQLFSAVQAGLSAVAQSIFSTAIAATRASELAMNGHRLQLCMLRLRGHTLEHDRHITGVLLIYDEVSQRCVWYWPGALGYPPISEYVSWAEAKTEVNRAWAQSQPLRVLAQHVAPGWETEALAGYPGAPASVSPAVDSAGFWRRLIIHNHGILDVKEGIARVIRWFKVKHRIAATSLEAIEVQLQEQIDAEPAAWLDIIATAHTDAASLLAHAHVLDIQRRSQGQSNSAKLLAIYRDQRLGDQYDATIRGLLSFVPVVGLGISLIEVLIAAKRYHHSQDPHDAVDLGFVTFMAFIDVLTSFAPTPKGGAVARSSVRGALSSVHRRAALASRAVPPLKTSPVKVLEHLRMDRNTGGAVALQGPGNRGSFVKNGEQFVTDGRYQYAVYRRENEQVLRLKNPREAGENELILHIEEPREWLLGADAPEPQPGPSTLRPWTSVGDDVPTTSVSTSTEWAPPSLQALDSALRQTPPPPSTWQGWGYRTNTPMLDVFPAYGIYRESTAGGQGPHVVKLGPDYYRLLPEGGKTTYQRTAFIMKAQALRTLASDDVDNWLGAGWADQPVPATLNANGLWTPHSVLFNEPMERSFARIFPAMTPPSRRFAGRRLVELADGSRSVTATHLLTLRATLDRWSNPGGFGITDDLLRMLRPVQLSNRASFSIGIDGLSPGFTRMDFTPPFELNASLAVANRANKRSRAVANQAAVRHVLEQQGFTVQAIGKQAGGVEFADFFCTHPNSSNGYYVCTRWLAGTNITLAAKPHIKLSDRWFERGALRRSQFPIYPTVMRTLREGRLVKIVAGIQWASDAGPTVYIVKVQFIP</sequence>
<dbReference type="Proteomes" id="UP000297734">
    <property type="component" value="Unassembled WGS sequence"/>
</dbReference>
<keyword evidence="4" id="KW-1185">Reference proteome</keyword>
<name>A0A4Z0AM11_9PSED</name>
<dbReference type="OrthoDB" id="7033233at2"/>